<reference evidence="7" key="1">
    <citation type="submission" date="2022-10" db="EMBL/GenBank/DDBJ databases">
        <title>Human gut microbiome strain richness.</title>
        <authorList>
            <person name="Chen-Liaw A."/>
        </authorList>
    </citation>
    <scope>NUCLEOTIDE SEQUENCE</scope>
    <source>
        <strain evidence="7">1001283st1_A3_1001283B150304_161114</strain>
    </source>
</reference>
<dbReference type="FunFam" id="3.40.50.12160:FF:000004">
    <property type="entry name" value="Threonylcarbamoyladenosine tRNA methylthiotransferase MtaB"/>
    <property type="match status" value="1"/>
</dbReference>
<comment type="caution">
    <text evidence="7">The sequence shown here is derived from an EMBL/GenBank/DDBJ whole genome shotgun (WGS) entry which is preliminary data.</text>
</comment>
<dbReference type="GO" id="GO:0051539">
    <property type="term" value="F:4 iron, 4 sulfur cluster binding"/>
    <property type="evidence" value="ECO:0007669"/>
    <property type="project" value="UniProtKB-KW"/>
</dbReference>
<protein>
    <submittedName>
        <fullName evidence="7">Radical SAM protein</fullName>
    </submittedName>
</protein>
<dbReference type="InterPro" id="IPR007197">
    <property type="entry name" value="rSAM"/>
</dbReference>
<dbReference type="Gene3D" id="3.80.30.20">
    <property type="entry name" value="tm_1862 like domain"/>
    <property type="match status" value="1"/>
</dbReference>
<feature type="non-terminal residue" evidence="7">
    <location>
        <position position="225"/>
    </location>
</feature>
<dbReference type="Pfam" id="PF04055">
    <property type="entry name" value="Radical_SAM"/>
    <property type="match status" value="1"/>
</dbReference>
<evidence type="ECO:0000256" key="2">
    <source>
        <dbReference type="ARBA" id="ARBA00022490"/>
    </source>
</evidence>
<evidence type="ECO:0000259" key="6">
    <source>
        <dbReference type="PROSITE" id="PS51918"/>
    </source>
</evidence>
<dbReference type="SFLD" id="SFLDS00029">
    <property type="entry name" value="Radical_SAM"/>
    <property type="match status" value="1"/>
</dbReference>
<evidence type="ECO:0000313" key="8">
    <source>
        <dbReference type="Proteomes" id="UP001217776"/>
    </source>
</evidence>
<dbReference type="SUPFAM" id="SSF102114">
    <property type="entry name" value="Radical SAM enzymes"/>
    <property type="match status" value="1"/>
</dbReference>
<dbReference type="InterPro" id="IPR058240">
    <property type="entry name" value="rSAM_sf"/>
</dbReference>
<dbReference type="PROSITE" id="PS51449">
    <property type="entry name" value="MTTASE_N"/>
    <property type="match status" value="1"/>
</dbReference>
<evidence type="ECO:0000259" key="5">
    <source>
        <dbReference type="PROSITE" id="PS51449"/>
    </source>
</evidence>
<evidence type="ECO:0000256" key="3">
    <source>
        <dbReference type="ARBA" id="ARBA00022679"/>
    </source>
</evidence>
<evidence type="ECO:0000256" key="1">
    <source>
        <dbReference type="ARBA" id="ARBA00001966"/>
    </source>
</evidence>
<evidence type="ECO:0000256" key="4">
    <source>
        <dbReference type="ARBA" id="ARBA00022694"/>
    </source>
</evidence>
<name>A0AAP3SJE9_BACT4</name>
<feature type="domain" description="MTTase N-terminal" evidence="5">
    <location>
        <begin position="10"/>
        <end position="122"/>
    </location>
</feature>
<dbReference type="RefSeq" id="WP_272200110.1">
    <property type="nucleotide sequence ID" value="NZ_JAQNVG010000130.1"/>
</dbReference>
<evidence type="ECO:0000313" key="7">
    <source>
        <dbReference type="EMBL" id="MDC2239624.1"/>
    </source>
</evidence>
<organism evidence="7 8">
    <name type="scientific">Bacteroides thetaiotaomicron</name>
    <dbReference type="NCBI Taxonomy" id="818"/>
    <lineage>
        <taxon>Bacteria</taxon>
        <taxon>Pseudomonadati</taxon>
        <taxon>Bacteroidota</taxon>
        <taxon>Bacteroidia</taxon>
        <taxon>Bacteroidales</taxon>
        <taxon>Bacteroidaceae</taxon>
        <taxon>Bacteroides</taxon>
    </lineage>
</organism>
<dbReference type="InterPro" id="IPR013848">
    <property type="entry name" value="Methylthiotransferase_N"/>
</dbReference>
<keyword evidence="2" id="KW-0963">Cytoplasm</keyword>
<gene>
    <name evidence="7" type="ORF">PO127_28195</name>
</gene>
<proteinExistence type="predicted"/>
<dbReference type="InterPro" id="IPR023404">
    <property type="entry name" value="rSAM_horseshoe"/>
</dbReference>
<feature type="domain" description="Radical SAM core" evidence="6">
    <location>
        <begin position="145"/>
        <end position="225"/>
    </location>
</feature>
<accession>A0AAP3SJE9</accession>
<comment type="cofactor">
    <cofactor evidence="1">
        <name>[4Fe-4S] cluster</name>
        <dbReference type="ChEBI" id="CHEBI:49883"/>
    </cofactor>
</comment>
<dbReference type="GO" id="GO:0035598">
    <property type="term" value="F:tRNA (N(6)-L-threonylcarbamoyladenosine(37)-C(2))-methylthiotransferase activity"/>
    <property type="evidence" value="ECO:0007669"/>
    <property type="project" value="TreeGrafter"/>
</dbReference>
<dbReference type="Proteomes" id="UP001217776">
    <property type="component" value="Unassembled WGS sequence"/>
</dbReference>
<sequence>MIDTTVFQNKTAVYYTLGCKLNFSETSTIGKILREAGVRTARKGEKADICVVNTCSVTEMADKKCRQAIHRLVKQHPGAFVVVTGCYAQLKPGDVAKIKGVDVVLGAEQKGDLLQYLGDLHKHEEGEAFTTTTKDIRSFSPSCSRGDRTRFFLKVQDGCDYFCSYCTIPFARGRSRNGTVASMVEQARQAAAEGGKEIVLTGVNIGDFGKTTGETFFDLVKALDQ</sequence>
<dbReference type="PROSITE" id="PS51918">
    <property type="entry name" value="RADICAL_SAM"/>
    <property type="match status" value="1"/>
</dbReference>
<dbReference type="InterPro" id="IPR038135">
    <property type="entry name" value="Methylthiotransferase_N_sf"/>
</dbReference>
<keyword evidence="4" id="KW-0819">tRNA processing</keyword>
<keyword evidence="3" id="KW-0808">Transferase</keyword>
<dbReference type="GO" id="GO:0046872">
    <property type="term" value="F:metal ion binding"/>
    <property type="evidence" value="ECO:0007669"/>
    <property type="project" value="UniProtKB-KW"/>
</dbReference>
<dbReference type="PANTHER" id="PTHR11918">
    <property type="entry name" value="RADICAL SAM PROTEINS"/>
    <property type="match status" value="1"/>
</dbReference>
<dbReference type="InterPro" id="IPR020612">
    <property type="entry name" value="Methylthiotransferase_CS"/>
</dbReference>
<dbReference type="PANTHER" id="PTHR11918:SF45">
    <property type="entry name" value="THREONYLCARBAMOYLADENOSINE TRNA METHYLTHIOTRANSFERASE"/>
    <property type="match status" value="1"/>
</dbReference>
<dbReference type="Gene3D" id="3.40.50.12160">
    <property type="entry name" value="Methylthiotransferase, N-terminal domain"/>
    <property type="match status" value="1"/>
</dbReference>
<dbReference type="AlphaFoldDB" id="A0AAP3SJE9"/>
<dbReference type="PROSITE" id="PS01278">
    <property type="entry name" value="MTTASE_RADICAL"/>
    <property type="match status" value="1"/>
</dbReference>
<dbReference type="EMBL" id="JAQNVG010000130">
    <property type="protein sequence ID" value="MDC2239624.1"/>
    <property type="molecule type" value="Genomic_DNA"/>
</dbReference>
<dbReference type="Pfam" id="PF00919">
    <property type="entry name" value="UPF0004"/>
    <property type="match status" value="1"/>
</dbReference>